<dbReference type="SUPFAM" id="SSF46689">
    <property type="entry name" value="Homeodomain-like"/>
    <property type="match status" value="2"/>
</dbReference>
<dbReference type="GO" id="GO:0003700">
    <property type="term" value="F:DNA-binding transcription factor activity"/>
    <property type="evidence" value="ECO:0007669"/>
    <property type="project" value="InterPro"/>
</dbReference>
<dbReference type="PANTHER" id="PTHR43280:SF27">
    <property type="entry name" value="TRANSCRIPTIONAL REGULATOR MTLR"/>
    <property type="match status" value="1"/>
</dbReference>
<name>A0A437MUJ2_9SPHI</name>
<dbReference type="InterPro" id="IPR013096">
    <property type="entry name" value="Cupin_2"/>
</dbReference>
<dbReference type="PROSITE" id="PS00041">
    <property type="entry name" value="HTH_ARAC_FAMILY_1"/>
    <property type="match status" value="1"/>
</dbReference>
<dbReference type="Proteomes" id="UP000282759">
    <property type="component" value="Unassembled WGS sequence"/>
</dbReference>
<keyword evidence="3" id="KW-0804">Transcription</keyword>
<dbReference type="InterPro" id="IPR014710">
    <property type="entry name" value="RmlC-like_jellyroll"/>
</dbReference>
<organism evidence="5 6">
    <name type="scientific">Mucilaginibacter limnophilus</name>
    <dbReference type="NCBI Taxonomy" id="1932778"/>
    <lineage>
        <taxon>Bacteria</taxon>
        <taxon>Pseudomonadati</taxon>
        <taxon>Bacteroidota</taxon>
        <taxon>Sphingobacteriia</taxon>
        <taxon>Sphingobacteriales</taxon>
        <taxon>Sphingobacteriaceae</taxon>
        <taxon>Mucilaginibacter</taxon>
    </lineage>
</organism>
<keyword evidence="1" id="KW-0805">Transcription regulation</keyword>
<proteinExistence type="predicted"/>
<dbReference type="InterPro" id="IPR011051">
    <property type="entry name" value="RmlC_Cupin_sf"/>
</dbReference>
<dbReference type="SMART" id="SM00342">
    <property type="entry name" value="HTH_ARAC"/>
    <property type="match status" value="1"/>
</dbReference>
<dbReference type="InterPro" id="IPR018060">
    <property type="entry name" value="HTH_AraC"/>
</dbReference>
<keyword evidence="2" id="KW-0238">DNA-binding</keyword>
<evidence type="ECO:0000313" key="5">
    <source>
        <dbReference type="EMBL" id="RVU01349.1"/>
    </source>
</evidence>
<sequence length="286" mass="33632">MKPKYVPIITPDNNSFYIHYQEKDEFDSPWHYHPEYELTYILSSTGVRYVGNSFNDFGDDDLVLLGPDLPHCWKNSSPQPGSARAVVIQWGEDFLGEGWFNRPEFEAIKSMLYTSVNGIRFEKEAAIEVKEMMLKMVDMPSFDKLLALLQLLQQLAREKRYEVVCRDGFDYNLTTHESDRLKNVFNFIETNYSKKISLAQLSEKVFMSEESFSRFFSKVMKKPFFYFLNEYRINKACKMLIGTNEPVSQICFACGYESFPFFYRQFKKFKGCTPQKFRKEYLQAAG</sequence>
<dbReference type="SUPFAM" id="SSF51182">
    <property type="entry name" value="RmlC-like cupins"/>
    <property type="match status" value="1"/>
</dbReference>
<dbReference type="RefSeq" id="WP_127703724.1">
    <property type="nucleotide sequence ID" value="NZ_SACK01000002.1"/>
</dbReference>
<keyword evidence="6" id="KW-1185">Reference proteome</keyword>
<feature type="domain" description="HTH araC/xylS-type" evidence="4">
    <location>
        <begin position="182"/>
        <end position="280"/>
    </location>
</feature>
<dbReference type="Pfam" id="PF07883">
    <property type="entry name" value="Cupin_2"/>
    <property type="match status" value="1"/>
</dbReference>
<dbReference type="OrthoDB" id="792101at2"/>
<dbReference type="AlphaFoldDB" id="A0A437MUJ2"/>
<comment type="caution">
    <text evidence="5">The sequence shown here is derived from an EMBL/GenBank/DDBJ whole genome shotgun (WGS) entry which is preliminary data.</text>
</comment>
<dbReference type="PANTHER" id="PTHR43280">
    <property type="entry name" value="ARAC-FAMILY TRANSCRIPTIONAL REGULATOR"/>
    <property type="match status" value="1"/>
</dbReference>
<reference evidence="5 6" key="1">
    <citation type="submission" date="2019-01" db="EMBL/GenBank/DDBJ databases">
        <authorList>
            <person name="Chen W.-M."/>
        </authorList>
    </citation>
    <scope>NUCLEOTIDE SEQUENCE [LARGE SCALE GENOMIC DNA]</scope>
    <source>
        <strain evidence="5 6">YBJ-36</strain>
    </source>
</reference>
<protein>
    <submittedName>
        <fullName evidence="5">AraC family transcriptional regulator</fullName>
    </submittedName>
</protein>
<dbReference type="GO" id="GO:0043565">
    <property type="term" value="F:sequence-specific DNA binding"/>
    <property type="evidence" value="ECO:0007669"/>
    <property type="project" value="InterPro"/>
</dbReference>
<evidence type="ECO:0000259" key="4">
    <source>
        <dbReference type="PROSITE" id="PS01124"/>
    </source>
</evidence>
<evidence type="ECO:0000313" key="6">
    <source>
        <dbReference type="Proteomes" id="UP000282759"/>
    </source>
</evidence>
<dbReference type="Pfam" id="PF12833">
    <property type="entry name" value="HTH_18"/>
    <property type="match status" value="1"/>
</dbReference>
<dbReference type="PROSITE" id="PS01124">
    <property type="entry name" value="HTH_ARAC_FAMILY_2"/>
    <property type="match status" value="1"/>
</dbReference>
<dbReference type="InterPro" id="IPR009057">
    <property type="entry name" value="Homeodomain-like_sf"/>
</dbReference>
<evidence type="ECO:0000256" key="1">
    <source>
        <dbReference type="ARBA" id="ARBA00023015"/>
    </source>
</evidence>
<dbReference type="Gene3D" id="2.60.120.10">
    <property type="entry name" value="Jelly Rolls"/>
    <property type="match status" value="1"/>
</dbReference>
<gene>
    <name evidence="5" type="ORF">EOD41_05130</name>
</gene>
<evidence type="ECO:0000256" key="2">
    <source>
        <dbReference type="ARBA" id="ARBA00023125"/>
    </source>
</evidence>
<dbReference type="EMBL" id="SACK01000002">
    <property type="protein sequence ID" value="RVU01349.1"/>
    <property type="molecule type" value="Genomic_DNA"/>
</dbReference>
<dbReference type="InterPro" id="IPR018062">
    <property type="entry name" value="HTH_AraC-typ_CS"/>
</dbReference>
<accession>A0A437MUJ2</accession>
<dbReference type="CDD" id="cd06976">
    <property type="entry name" value="cupin_MtlR-like_N"/>
    <property type="match status" value="1"/>
</dbReference>
<dbReference type="Gene3D" id="1.10.10.60">
    <property type="entry name" value="Homeodomain-like"/>
    <property type="match status" value="2"/>
</dbReference>
<evidence type="ECO:0000256" key="3">
    <source>
        <dbReference type="ARBA" id="ARBA00023163"/>
    </source>
</evidence>